<protein>
    <recommendedName>
        <fullName evidence="4">PE-PGRS family protein</fullName>
    </recommendedName>
</protein>
<reference evidence="2 3" key="1">
    <citation type="submission" date="2014-09" db="EMBL/GenBank/DDBJ databases">
        <title>Draft genome of Bradyrhizobium japonicum Is-34.</title>
        <authorList>
            <person name="Tsurumaru H."/>
            <person name="Yamakawa T."/>
            <person name="Hashimoto S."/>
            <person name="Okizaki K."/>
            <person name="Kanesaki Y."/>
            <person name="Yoshikawa H."/>
            <person name="Yajima S."/>
        </authorList>
    </citation>
    <scope>NUCLEOTIDE SEQUENCE [LARGE SCALE GENOMIC DNA]</scope>
    <source>
        <strain evidence="2 3">Is-34</strain>
    </source>
</reference>
<gene>
    <name evidence="2" type="ORF">MA20_33875</name>
</gene>
<sequence>MREATMDFSRMSDGIRLHHASHRHDGYDGDDEAGPAPSAPFVADAVGGGTLVHGPGPSVGHFVGQSAGQFSGPGAHPASANTQHNDSDPIQSKHPTSVGDTGGHAGDHAAAGLDVSSTTPVSGASHPGTGIATVESGANTAGNGGDGYFYGSIIHASLLIYQPINISVSVGYGSVALANQSNNLNVDQSAFQMAGVGGHGGNDNIASGGSVSTSLGAGLIASGDNGAGNGGSGYFSGAIVDAPVVIYHPINIAVAAAGGTAHASQSNTVDIDQSATQIAGVGGSGGHGNVAAGGSVMTLDPGWGSGNGGGVFGIQTGGSQAGNGGDGVFYGELVHTSFVVYDPINIAVAGYGSNVHSVQTNDAYVDQSIIQIAGIGGHGGNANAAAGGHASLLSHNLWGGSDTIATGSNSAGNGGNGYFSGSLIDVSVAIYAPINIAIAGPHSTAVADQVNNVHIDQSAIQIAGVGGDGGHGNLALGGDLSAHLLSDLHLMG</sequence>
<evidence type="ECO:0008006" key="4">
    <source>
        <dbReference type="Google" id="ProtNLM"/>
    </source>
</evidence>
<comment type="caution">
    <text evidence="2">The sequence shown here is derived from an EMBL/GenBank/DDBJ whole genome shotgun (WGS) entry which is preliminary data.</text>
</comment>
<evidence type="ECO:0000313" key="3">
    <source>
        <dbReference type="Proteomes" id="UP000030377"/>
    </source>
</evidence>
<feature type="region of interest" description="Disordered" evidence="1">
    <location>
        <begin position="20"/>
        <end position="130"/>
    </location>
</feature>
<accession>A0A0A3XQA6</accession>
<dbReference type="AlphaFoldDB" id="A0A0A3XQA6"/>
<evidence type="ECO:0000313" key="2">
    <source>
        <dbReference type="EMBL" id="KGT75449.1"/>
    </source>
</evidence>
<organism evidence="2 3">
    <name type="scientific">Bradyrhizobium japonicum</name>
    <dbReference type="NCBI Taxonomy" id="375"/>
    <lineage>
        <taxon>Bacteria</taxon>
        <taxon>Pseudomonadati</taxon>
        <taxon>Pseudomonadota</taxon>
        <taxon>Alphaproteobacteria</taxon>
        <taxon>Hyphomicrobiales</taxon>
        <taxon>Nitrobacteraceae</taxon>
        <taxon>Bradyrhizobium</taxon>
    </lineage>
</organism>
<dbReference type="Proteomes" id="UP000030377">
    <property type="component" value="Unassembled WGS sequence"/>
</dbReference>
<feature type="compositionally biased region" description="Polar residues" evidence="1">
    <location>
        <begin position="79"/>
        <end position="95"/>
    </location>
</feature>
<name>A0A0A3XQA6_BRAJP</name>
<dbReference type="EMBL" id="JRPN01000025">
    <property type="protein sequence ID" value="KGT75449.1"/>
    <property type="molecule type" value="Genomic_DNA"/>
</dbReference>
<evidence type="ECO:0000256" key="1">
    <source>
        <dbReference type="SAM" id="MobiDB-lite"/>
    </source>
</evidence>
<proteinExistence type="predicted"/>